<dbReference type="AlphaFoldDB" id="A0AAW1PYV0"/>
<feature type="domain" description="MATH" evidence="1">
    <location>
        <begin position="371"/>
        <end position="494"/>
    </location>
</feature>
<organism evidence="2 3">
    <name type="scientific">Symbiochloris irregularis</name>
    <dbReference type="NCBI Taxonomy" id="706552"/>
    <lineage>
        <taxon>Eukaryota</taxon>
        <taxon>Viridiplantae</taxon>
        <taxon>Chlorophyta</taxon>
        <taxon>core chlorophytes</taxon>
        <taxon>Trebouxiophyceae</taxon>
        <taxon>Trebouxiales</taxon>
        <taxon>Trebouxiaceae</taxon>
        <taxon>Symbiochloris</taxon>
    </lineage>
</organism>
<gene>
    <name evidence="2" type="ORF">WJX73_005409</name>
</gene>
<dbReference type="SMART" id="SM00061">
    <property type="entry name" value="MATH"/>
    <property type="match status" value="2"/>
</dbReference>
<comment type="caution">
    <text evidence="2">The sequence shown here is derived from an EMBL/GenBank/DDBJ whole genome shotgun (WGS) entry which is preliminary data.</text>
</comment>
<dbReference type="PANTHER" id="PTHR47242">
    <property type="entry name" value="TRAF-LIKE FAMILY PROTEIN"/>
    <property type="match status" value="1"/>
</dbReference>
<feature type="domain" description="MATH" evidence="1">
    <location>
        <begin position="34"/>
        <end position="164"/>
    </location>
</feature>
<evidence type="ECO:0000313" key="2">
    <source>
        <dbReference type="EMBL" id="KAK9813932.1"/>
    </source>
</evidence>
<dbReference type="InterPro" id="IPR008974">
    <property type="entry name" value="TRAF-like"/>
</dbReference>
<dbReference type="PROSITE" id="PS50144">
    <property type="entry name" value="MATH"/>
    <property type="match status" value="3"/>
</dbReference>
<reference evidence="2 3" key="1">
    <citation type="journal article" date="2024" name="Nat. Commun.">
        <title>Phylogenomics reveals the evolutionary origins of lichenization in chlorophyte algae.</title>
        <authorList>
            <person name="Puginier C."/>
            <person name="Libourel C."/>
            <person name="Otte J."/>
            <person name="Skaloud P."/>
            <person name="Haon M."/>
            <person name="Grisel S."/>
            <person name="Petersen M."/>
            <person name="Berrin J.G."/>
            <person name="Delaux P.M."/>
            <person name="Dal Grande F."/>
            <person name="Keller J."/>
        </authorList>
    </citation>
    <scope>NUCLEOTIDE SEQUENCE [LARGE SCALE GENOMIC DNA]</scope>
    <source>
        <strain evidence="2 3">SAG 2036</strain>
    </source>
</reference>
<accession>A0AAW1PYV0</accession>
<keyword evidence="3" id="KW-1185">Reference proteome</keyword>
<sequence length="1016" mass="110707">MAELDTLAASTVGREGSSDDASSAFAVDRQGDHSAYVRWSISQFSKLTHKATRCLFSKYFDVGGYDCRVLVYPAGDSQAVRGYVSVYVQVTDPKNAPKWDCFASHKLSIVHQTDQSRSISRDSWHRFSSKKKSHGWCEFAPVASLTDPKSGLSVNDTVVVTAEVSVLSETVNFSRDADMSPTSVLTVGSTDVMNGKFTWKVHNFGLFRDMIKSQKIMSPAFPAGDCNLRLSVYQSPVSNTNYLSMCLESKDPDKASSPDRSCWCLFRMSVLSQAQGSLGGGKHLHRDSFGRFAADIKTGDNTSLGWNDFMTMASFTDPANGHLVDDSATFSATFYVIRESSAFSRMLDRPGLGLSRPRAKHKAGSGADVYQGRFTWKIEHFTRLKELLKKRKITGMCVKSKRFQVAGRDCRLIIYPRGQSQPPNHLSMFLEESYKIVEAPTQSMAPTLAAQSALPRLSITWHIDNFSAFKDILETRKLFSKYFAVDGSELRIGVYESSNTLCMYLESDTGGSTLDNNLWVKFRIAVLNQRHPERSDWKESAICTKTWNNSVLQFNKTPELVLDGANAKDSIMLCCEVLECCPWFEFADLDLGASDGEFDTSSSISYEIADSDADSEGGIEEAFCGLLGRAGVSLKLGQGTGSLHAGVDLEELEAMLRERLLVDAGAVCTFTAGLQTFLDEPLKLRRLLLPTMSSKALEGPCLLDLLVSIPALQHPLLGLVLDTLMQCCAKVPEGQAPVPVAQPPHPRKAAPPAASIVWLQSLPQGVCQTSNGKSAAESAEGQEFLKVPLGQKLLMLAAVVPRRLQTQAVLLIPYLLLTQEEQARSADALLHCLQANVWGGDVCQELRVPIFAALNVMEVPSTSAGDICDMLMEVLPSLADTELPQAVALGTKVHSSAVPGWPAKFAGALRDRVHAAVTHPAGSAALDSVRLGLVLDRAGSLASAMLSCIDAQWSTEKATANAAQARDTDAMLPAIDMEFLLDVLSRPSHRKAAQKLFCTGVLGGWLTEHHVSNLLL</sequence>
<dbReference type="CDD" id="cd00121">
    <property type="entry name" value="MATH"/>
    <property type="match status" value="3"/>
</dbReference>
<name>A0AAW1PYV0_9CHLO</name>
<dbReference type="PANTHER" id="PTHR47242:SF1">
    <property type="entry name" value="TRAF-LIKE FAMILY PROTEIN"/>
    <property type="match status" value="1"/>
</dbReference>
<dbReference type="EMBL" id="JALJOQ010000002">
    <property type="protein sequence ID" value="KAK9813932.1"/>
    <property type="molecule type" value="Genomic_DNA"/>
</dbReference>
<dbReference type="SUPFAM" id="SSF49599">
    <property type="entry name" value="TRAF domain-like"/>
    <property type="match status" value="4"/>
</dbReference>
<dbReference type="InterPro" id="IPR002083">
    <property type="entry name" value="MATH/TRAF_dom"/>
</dbReference>
<evidence type="ECO:0000259" key="1">
    <source>
        <dbReference type="PROSITE" id="PS50144"/>
    </source>
</evidence>
<evidence type="ECO:0000313" key="3">
    <source>
        <dbReference type="Proteomes" id="UP001465755"/>
    </source>
</evidence>
<dbReference type="Gene3D" id="2.60.210.10">
    <property type="entry name" value="Apoptosis, Tumor Necrosis Factor Receptor Associated Protein 2, Chain A"/>
    <property type="match status" value="4"/>
</dbReference>
<feature type="domain" description="MATH" evidence="1">
    <location>
        <begin position="194"/>
        <end position="334"/>
    </location>
</feature>
<protein>
    <recommendedName>
        <fullName evidence="1">MATH domain-containing protein</fullName>
    </recommendedName>
</protein>
<dbReference type="Proteomes" id="UP001465755">
    <property type="component" value="Unassembled WGS sequence"/>
</dbReference>
<dbReference type="Pfam" id="PF22486">
    <property type="entry name" value="MATH_2"/>
    <property type="match status" value="4"/>
</dbReference>
<proteinExistence type="predicted"/>